<gene>
    <name evidence="1" type="ORF">CDEST_11738</name>
</gene>
<evidence type="ECO:0000313" key="2">
    <source>
        <dbReference type="Proteomes" id="UP001322277"/>
    </source>
</evidence>
<dbReference type="Proteomes" id="UP001322277">
    <property type="component" value="Chromosome 7"/>
</dbReference>
<keyword evidence="2" id="KW-1185">Reference proteome</keyword>
<dbReference type="EMBL" id="CP137311">
    <property type="protein sequence ID" value="WQF86724.1"/>
    <property type="molecule type" value="Genomic_DNA"/>
</dbReference>
<accession>A0AAX4ITY7</accession>
<protein>
    <submittedName>
        <fullName evidence="1">Uncharacterized protein</fullName>
    </submittedName>
</protein>
<dbReference type="AlphaFoldDB" id="A0AAX4ITY7"/>
<reference evidence="2" key="1">
    <citation type="journal article" date="2023" name="bioRxiv">
        <title>Complete genome of the Medicago anthracnose fungus, Colletotrichum destructivum, reveals a mini-chromosome-like region within a core chromosome.</title>
        <authorList>
            <person name="Lapalu N."/>
            <person name="Simon A."/>
            <person name="Lu A."/>
            <person name="Plaumann P.-L."/>
            <person name="Amselem J."/>
            <person name="Pigne S."/>
            <person name="Auger A."/>
            <person name="Koch C."/>
            <person name="Dallery J.-F."/>
            <person name="O'Connell R.J."/>
        </authorList>
    </citation>
    <scope>NUCLEOTIDE SEQUENCE [LARGE SCALE GENOMIC DNA]</scope>
    <source>
        <strain evidence="2">CBS 520.97</strain>
    </source>
</reference>
<sequence length="106" mass="11954">MNRSLKLTTYHKLGSLRTPSDPAWFCTTQEHSFPLHSYSRSVGSIREQWLQDGGKTKFPAQEELGGSVTAGPRAHWVCWFEELGDDFKGYCTLEEQQALPIGDCFG</sequence>
<evidence type="ECO:0000313" key="1">
    <source>
        <dbReference type="EMBL" id="WQF86724.1"/>
    </source>
</evidence>
<proteinExistence type="predicted"/>
<organism evidence="1 2">
    <name type="scientific">Colletotrichum destructivum</name>
    <dbReference type="NCBI Taxonomy" id="34406"/>
    <lineage>
        <taxon>Eukaryota</taxon>
        <taxon>Fungi</taxon>
        <taxon>Dikarya</taxon>
        <taxon>Ascomycota</taxon>
        <taxon>Pezizomycotina</taxon>
        <taxon>Sordariomycetes</taxon>
        <taxon>Hypocreomycetidae</taxon>
        <taxon>Glomerellales</taxon>
        <taxon>Glomerellaceae</taxon>
        <taxon>Colletotrichum</taxon>
        <taxon>Colletotrichum destructivum species complex</taxon>
    </lineage>
</organism>
<dbReference type="RefSeq" id="XP_062783945.1">
    <property type="nucleotide sequence ID" value="XM_062927894.1"/>
</dbReference>
<name>A0AAX4ITY7_9PEZI</name>
<dbReference type="KEGG" id="cdet:87948238"/>
<dbReference type="GeneID" id="87948238"/>